<comment type="caution">
    <text evidence="1">The sequence shown here is derived from an EMBL/GenBank/DDBJ whole genome shotgun (WGS) entry which is preliminary data.</text>
</comment>
<evidence type="ECO:0000313" key="1">
    <source>
        <dbReference type="EMBL" id="OLY85563.1"/>
    </source>
</evidence>
<dbReference type="EMBL" id="LSSL01000071">
    <property type="protein sequence ID" value="OLY85563.1"/>
    <property type="molecule type" value="Genomic_DNA"/>
</dbReference>
<proteinExistence type="predicted"/>
<evidence type="ECO:0000313" key="2">
    <source>
        <dbReference type="Proteomes" id="UP000187455"/>
    </source>
</evidence>
<reference evidence="1 2" key="1">
    <citation type="journal article" date="2016" name="Mol. Biol. Evol.">
        <title>Genome-Wide Survey of Gut Fungi (Harpellales) Reveals the First Horizontally Transferred Ubiquitin Gene from a Mosquito Host.</title>
        <authorList>
            <person name="Wang Y."/>
            <person name="White M.M."/>
            <person name="Kvist S."/>
            <person name="Moncalvo J.M."/>
        </authorList>
    </citation>
    <scope>NUCLEOTIDE SEQUENCE [LARGE SCALE GENOMIC DNA]</scope>
    <source>
        <strain evidence="1 2">ALG-7-W6</strain>
    </source>
</reference>
<dbReference type="AlphaFoldDB" id="A0A1R0H8W8"/>
<name>A0A1R0H8W8_9FUNG</name>
<sequence>MKNVPLHKLQRNILVSLSAIWTHHHDNILNENNDRLNTASQSDRNQLYILNRRDNDCHLISEIISGAYRDISEAHEESWVHNESKKSLKLSRTFRNAHG</sequence>
<keyword evidence="2" id="KW-1185">Reference proteome</keyword>
<gene>
    <name evidence="1" type="ORF">AYI68_g243</name>
</gene>
<accession>A0A1R0H8W8</accession>
<dbReference type="Proteomes" id="UP000187455">
    <property type="component" value="Unassembled WGS sequence"/>
</dbReference>
<protein>
    <submittedName>
        <fullName evidence="1">Uncharacterized protein</fullName>
    </submittedName>
</protein>
<organism evidence="1 2">
    <name type="scientific">Smittium mucronatum</name>
    <dbReference type="NCBI Taxonomy" id="133383"/>
    <lineage>
        <taxon>Eukaryota</taxon>
        <taxon>Fungi</taxon>
        <taxon>Fungi incertae sedis</taxon>
        <taxon>Zoopagomycota</taxon>
        <taxon>Kickxellomycotina</taxon>
        <taxon>Harpellomycetes</taxon>
        <taxon>Harpellales</taxon>
        <taxon>Legeriomycetaceae</taxon>
        <taxon>Smittium</taxon>
    </lineage>
</organism>